<accession>A0ABS6DFP2</accession>
<reference evidence="2" key="2">
    <citation type="submission" date="2023-07" db="EMBL/GenBank/DDBJ databases">
        <title>Cedecea davisae an AmpC producer and its therapeutic implications.</title>
        <authorList>
            <person name="Notter J."/>
        </authorList>
    </citation>
    <scope>NUCLEOTIDE SEQUENCE [LARGE SCALE GENOMIC DNA]</scope>
    <source>
        <strain evidence="2">1</strain>
    </source>
</reference>
<name>A0ABS6DFP2_9ENTR</name>
<evidence type="ECO:0000313" key="1">
    <source>
        <dbReference type="EMBL" id="MBU4681676.1"/>
    </source>
</evidence>
<dbReference type="NCBIfam" id="TIGR04108">
    <property type="entry name" value="HutX"/>
    <property type="match status" value="1"/>
</dbReference>
<dbReference type="EMBL" id="JAGRYU010000010">
    <property type="protein sequence ID" value="MBU4681676.1"/>
    <property type="molecule type" value="Genomic_DNA"/>
</dbReference>
<comment type="caution">
    <text evidence="1">The sequence shown here is derived from an EMBL/GenBank/DDBJ whole genome shotgun (WGS) entry which is preliminary data.</text>
</comment>
<dbReference type="InterPro" id="IPR010413">
    <property type="entry name" value="HutX-like"/>
</dbReference>
<keyword evidence="2" id="KW-1185">Reference proteome</keyword>
<organism evidence="1 2">
    <name type="scientific">Cedecea davisae</name>
    <dbReference type="NCBI Taxonomy" id="158484"/>
    <lineage>
        <taxon>Bacteria</taxon>
        <taxon>Pseudomonadati</taxon>
        <taxon>Pseudomonadota</taxon>
        <taxon>Gammaproteobacteria</taxon>
        <taxon>Enterobacterales</taxon>
        <taxon>Enterobacteriaceae</taxon>
        <taxon>Cedecea</taxon>
    </lineage>
</organism>
<protein>
    <submittedName>
        <fullName evidence="1">Heme utilization cystosolic carrier protein HutX</fullName>
    </submittedName>
</protein>
<gene>
    <name evidence="1" type="primary">hutX</name>
    <name evidence="1" type="ORF">KC222_06610</name>
</gene>
<sequence length="165" mass="18315">MNPVSLEEYLKTQPDGTLESIAAQYSTTLLDVVKQLPPLALVGGEYFDTVWDAVGEWGSVTTLVHTADVILEFSGELPSGFHRHGYFNLRGKKGMTGHIKAENCTHIALVERQFMGMDTASILFFNQAQSAMLKIFIGRDEHRQLLTSQLAAFRILAQKLKESTA</sequence>
<dbReference type="PIRSF" id="PIRSF030840">
    <property type="entry name" value="DUF1008"/>
    <property type="match status" value="1"/>
</dbReference>
<dbReference type="Proteomes" id="UP000686327">
    <property type="component" value="Unassembled WGS sequence"/>
</dbReference>
<proteinExistence type="predicted"/>
<dbReference type="RefSeq" id="WP_216375072.1">
    <property type="nucleotide sequence ID" value="NZ_JAGRYT010000042.1"/>
</dbReference>
<dbReference type="CDD" id="cd16829">
    <property type="entry name" value="ChuX_HutX-like"/>
    <property type="match status" value="1"/>
</dbReference>
<dbReference type="Pfam" id="PF06228">
    <property type="entry name" value="ChuX_HutX"/>
    <property type="match status" value="1"/>
</dbReference>
<reference evidence="1 2" key="1">
    <citation type="submission" date="2021-04" db="EMBL/GenBank/DDBJ databases">
        <authorList>
            <person name="Seiffert S.N."/>
        </authorList>
    </citation>
    <scope>NUCLEOTIDE SEQUENCE [LARGE SCALE GENOMIC DNA]</scope>
    <source>
        <strain evidence="1 2">1</strain>
    </source>
</reference>
<evidence type="ECO:0000313" key="2">
    <source>
        <dbReference type="Proteomes" id="UP000686327"/>
    </source>
</evidence>